<keyword evidence="4 15" id="KW-0210">Decarboxylase</keyword>
<keyword evidence="11 15" id="KW-0670">Pyruvate</keyword>
<evidence type="ECO:0000256" key="7">
    <source>
        <dbReference type="ARBA" id="ARBA00023115"/>
    </source>
</evidence>
<dbReference type="PANTHER" id="PTHR33866:SF2">
    <property type="entry name" value="S-ADENOSYLMETHIONINE DECARBOXYLASE PROENZYME"/>
    <property type="match status" value="1"/>
</dbReference>
<feature type="chain" id="PRO_5033173977" description="S-adenosylmethionine decarboxylase beta chain" evidence="15">
    <location>
        <begin position="1"/>
        <end position="62"/>
    </location>
</feature>
<evidence type="ECO:0000256" key="8">
    <source>
        <dbReference type="ARBA" id="ARBA00023145"/>
    </source>
</evidence>
<dbReference type="InterPro" id="IPR003826">
    <property type="entry name" value="AdoMetDC_fam_prok"/>
</dbReference>
<gene>
    <name evidence="15" type="primary">speH</name>
    <name evidence="16" type="ORF">C3F09_11465</name>
</gene>
<dbReference type="NCBIfam" id="TIGR03330">
    <property type="entry name" value="SAM_DCase_Bsu"/>
    <property type="match status" value="1"/>
</dbReference>
<sequence>MKMLGRHLVVEYSECDQRKLNDLHYLEEAMTEAVRRSGATIVRSVFHQYNPQGVSGVVVIAESHISIHTWPEYGYAAVDFFTCGQTVDPYKAHQYLEGALSCGRAYLQELKRGIPSDRDEVISHKPVPQTLKLAAGAN</sequence>
<dbReference type="InterPro" id="IPR042284">
    <property type="entry name" value="AdoMetDC_N"/>
</dbReference>
<evidence type="ECO:0000256" key="14">
    <source>
        <dbReference type="ARBA" id="ARBA00061583"/>
    </source>
</evidence>
<name>A0A855X3L1_9BACT</name>
<dbReference type="Gene3D" id="3.30.360.110">
    <property type="entry name" value="S-adenosylmethionine decarboxylase domain"/>
    <property type="match status" value="1"/>
</dbReference>
<dbReference type="Gene3D" id="3.30.160.750">
    <property type="match status" value="1"/>
</dbReference>
<keyword evidence="10 15" id="KW-0704">Schiff base</keyword>
<feature type="active site" description="Proton donor; for catalytic activity" evidence="15">
    <location>
        <position position="83"/>
    </location>
</feature>
<comment type="caution">
    <text evidence="16">The sequence shown here is derived from an EMBL/GenBank/DDBJ whole genome shotgun (WGS) entry which is preliminary data.</text>
</comment>
<dbReference type="GO" id="GO:0008295">
    <property type="term" value="P:spermidine biosynthetic process"/>
    <property type="evidence" value="ECO:0007669"/>
    <property type="project" value="UniProtKB-UniRule"/>
</dbReference>
<evidence type="ECO:0000256" key="11">
    <source>
        <dbReference type="ARBA" id="ARBA00023317"/>
    </source>
</evidence>
<comment type="cofactor">
    <cofactor evidence="15">
        <name>pyruvate</name>
        <dbReference type="ChEBI" id="CHEBI:15361"/>
    </cofactor>
    <text evidence="15">Binds 1 pyruvoyl group covalently per subunit.</text>
</comment>
<dbReference type="SUPFAM" id="SSF56276">
    <property type="entry name" value="S-adenosylmethionine decarboxylase"/>
    <property type="match status" value="1"/>
</dbReference>
<accession>A0A855X3L1</accession>
<evidence type="ECO:0000256" key="13">
    <source>
        <dbReference type="ARBA" id="ARBA00056215"/>
    </source>
</evidence>
<keyword evidence="6 15" id="KW-0745">Spermidine biosynthesis</keyword>
<dbReference type="InterPro" id="IPR017716">
    <property type="entry name" value="S-AdoMet_deCOase_pro-enz"/>
</dbReference>
<organism evidence="16 17">
    <name type="scientific">candidate division GN15 bacterium</name>
    <dbReference type="NCBI Taxonomy" id="2072418"/>
    <lineage>
        <taxon>Bacteria</taxon>
        <taxon>candidate division GN15</taxon>
    </lineage>
</organism>
<comment type="PTM">
    <text evidence="15">Is synthesized initially as an inactive proenzyme. Formation of the active enzyme involves a self-maturation process in which the active site pyruvoyl group is generated from an internal serine residue via an autocatalytic post-translational modification. Two non-identical subunits are generated from the proenzyme in this reaction, and the pyruvate is formed at the N-terminus of the alpha chain, which is derived from the carboxyl end of the proenzyme. The post-translation cleavage follows an unusual pathway, termed non-hydrolytic serinolysis, in which the side chain hydroxyl group of the serine supplies its oxygen atom to form the C-terminus of the beta chain, while the remainder of the serine residue undergoes an oxidative deamination to produce ammonia and the pyruvoyl group blocking the N-terminus of the alpha chain.</text>
</comment>
<evidence type="ECO:0000313" key="17">
    <source>
        <dbReference type="Proteomes" id="UP000250918"/>
    </source>
</evidence>
<evidence type="ECO:0000256" key="15">
    <source>
        <dbReference type="HAMAP-Rule" id="MF_00464"/>
    </source>
</evidence>
<feature type="active site" description="Proton acceptor; for processing activity" evidence="15">
    <location>
        <position position="68"/>
    </location>
</feature>
<feature type="active site" description="Schiff-base intermediate with substrate; via pyruvic acid" evidence="15">
    <location>
        <position position="63"/>
    </location>
</feature>
<evidence type="ECO:0000256" key="10">
    <source>
        <dbReference type="ARBA" id="ARBA00023270"/>
    </source>
</evidence>
<evidence type="ECO:0000256" key="5">
    <source>
        <dbReference type="ARBA" id="ARBA00022813"/>
    </source>
</evidence>
<evidence type="ECO:0000313" key="16">
    <source>
        <dbReference type="EMBL" id="PWB68529.1"/>
    </source>
</evidence>
<dbReference type="EC" id="4.1.1.50" evidence="15"/>
<comment type="subunit">
    <text evidence="2 15">Heterotetramer of two alpha and two beta chains arranged as a dimer of alpha/beta heterodimers.</text>
</comment>
<dbReference type="PANTHER" id="PTHR33866">
    <property type="entry name" value="S-ADENOSYLMETHIONINE DECARBOXYLASE PROENZYME"/>
    <property type="match status" value="1"/>
</dbReference>
<dbReference type="EMBL" id="PQAP01000197">
    <property type="protein sequence ID" value="PWB68529.1"/>
    <property type="molecule type" value="Genomic_DNA"/>
</dbReference>
<evidence type="ECO:0000256" key="4">
    <source>
        <dbReference type="ARBA" id="ARBA00022793"/>
    </source>
</evidence>
<keyword evidence="9 15" id="KW-0456">Lyase</keyword>
<keyword evidence="3 15" id="KW-0949">S-adenosyl-L-methionine</keyword>
<feature type="modified residue" description="Pyruvic acid (Ser); by autocatalysis" evidence="15">
    <location>
        <position position="63"/>
    </location>
</feature>
<dbReference type="InterPro" id="IPR016067">
    <property type="entry name" value="S-AdoMet_deCO2ase_core"/>
</dbReference>
<evidence type="ECO:0000256" key="9">
    <source>
        <dbReference type="ARBA" id="ARBA00023239"/>
    </source>
</evidence>
<dbReference type="UniPathway" id="UPA00331">
    <property type="reaction ID" value="UER00451"/>
</dbReference>
<keyword evidence="8 15" id="KW-0865">Zymogen</keyword>
<comment type="similarity">
    <text evidence="14 15">Belongs to the prokaryotic AdoMetDC family. Type 1 subfamily.</text>
</comment>
<dbReference type="FunFam" id="3.30.360.110:FF:000001">
    <property type="entry name" value="S-adenosylmethionine decarboxylase proenzyme"/>
    <property type="match status" value="1"/>
</dbReference>
<dbReference type="AlphaFoldDB" id="A0A855X3L1"/>
<evidence type="ECO:0000256" key="12">
    <source>
        <dbReference type="ARBA" id="ARBA00048112"/>
    </source>
</evidence>
<evidence type="ECO:0000256" key="3">
    <source>
        <dbReference type="ARBA" id="ARBA00022691"/>
    </source>
</evidence>
<protein>
    <recommendedName>
        <fullName evidence="15">S-adenosylmethionine decarboxylase proenzyme</fullName>
        <shortName evidence="15">AdoMetDC</shortName>
        <shortName evidence="15">SAMDC</shortName>
        <ecNumber evidence="15">4.1.1.50</ecNumber>
    </recommendedName>
    <component>
        <recommendedName>
            <fullName evidence="15">S-adenosylmethionine decarboxylase beta chain</fullName>
        </recommendedName>
    </component>
    <component>
        <recommendedName>
            <fullName evidence="15">S-adenosylmethionine decarboxylase alpha chain</fullName>
        </recommendedName>
    </component>
</protein>
<dbReference type="InterPro" id="IPR042286">
    <property type="entry name" value="AdoMetDC_C"/>
</dbReference>
<dbReference type="Pfam" id="PF02675">
    <property type="entry name" value="AdoMet_dc"/>
    <property type="match status" value="1"/>
</dbReference>
<feature type="site" description="Cleavage (non-hydrolytic); by autolysis" evidence="15">
    <location>
        <begin position="62"/>
        <end position="63"/>
    </location>
</feature>
<dbReference type="GO" id="GO:0004014">
    <property type="term" value="F:adenosylmethionine decarboxylase activity"/>
    <property type="evidence" value="ECO:0007669"/>
    <property type="project" value="UniProtKB-UniRule"/>
</dbReference>
<proteinExistence type="inferred from homology"/>
<comment type="pathway">
    <text evidence="1 15">Amine and polyamine biosynthesis; S-adenosylmethioninamine biosynthesis; S-adenosylmethioninamine from S-adenosyl-L-methionine: step 1/1.</text>
</comment>
<dbReference type="HAMAP" id="MF_00464">
    <property type="entry name" value="AdoMetDC_1"/>
    <property type="match status" value="1"/>
</dbReference>
<reference evidence="16 17" key="1">
    <citation type="journal article" date="2018" name="ISME J.">
        <title>A methanotrophic archaeon couples anaerobic oxidation of methane to Fe(III) reduction.</title>
        <authorList>
            <person name="Cai C."/>
            <person name="Leu A.O."/>
            <person name="Xie G.J."/>
            <person name="Guo J."/>
            <person name="Feng Y."/>
            <person name="Zhao J.X."/>
            <person name="Tyson G.W."/>
            <person name="Yuan Z."/>
            <person name="Hu S."/>
        </authorList>
    </citation>
    <scope>NUCLEOTIDE SEQUENCE [LARGE SCALE GENOMIC DNA]</scope>
    <source>
        <strain evidence="16">FeB_12</strain>
    </source>
</reference>
<comment type="function">
    <text evidence="13 15">Catalyzes the decarboxylation of S-adenosylmethionine to S-adenosylmethioninamine (dcAdoMet), the propylamine donor required for the synthesis of the polyamines spermine and spermidine from the diamine putrescine.</text>
</comment>
<evidence type="ECO:0000256" key="6">
    <source>
        <dbReference type="ARBA" id="ARBA00023066"/>
    </source>
</evidence>
<comment type="catalytic activity">
    <reaction evidence="12 15">
        <text>S-adenosyl-L-methionine + H(+) = S-adenosyl 3-(methylsulfanyl)propylamine + CO2</text>
        <dbReference type="Rhea" id="RHEA:15981"/>
        <dbReference type="ChEBI" id="CHEBI:15378"/>
        <dbReference type="ChEBI" id="CHEBI:16526"/>
        <dbReference type="ChEBI" id="CHEBI:57443"/>
        <dbReference type="ChEBI" id="CHEBI:59789"/>
        <dbReference type="EC" id="4.1.1.50"/>
    </reaction>
</comment>
<keyword evidence="7 15" id="KW-0620">Polyamine biosynthesis</keyword>
<dbReference type="GO" id="GO:0005829">
    <property type="term" value="C:cytosol"/>
    <property type="evidence" value="ECO:0007669"/>
    <property type="project" value="TreeGrafter"/>
</dbReference>
<evidence type="ECO:0000256" key="1">
    <source>
        <dbReference type="ARBA" id="ARBA00004911"/>
    </source>
</evidence>
<evidence type="ECO:0000256" key="2">
    <source>
        <dbReference type="ARBA" id="ARBA00011601"/>
    </source>
</evidence>
<feature type="chain" id="PRO_5033173976" description="S-adenosylmethionine decarboxylase alpha chain" evidence="15">
    <location>
        <begin position="63"/>
        <end position="138"/>
    </location>
</feature>
<keyword evidence="5 15" id="KW-0068">Autocatalytic cleavage</keyword>
<dbReference type="Proteomes" id="UP000250918">
    <property type="component" value="Unassembled WGS sequence"/>
</dbReference>